<dbReference type="EMBL" id="JASMWN010000008">
    <property type="protein sequence ID" value="MDU9004520.1"/>
    <property type="molecule type" value="Genomic_DNA"/>
</dbReference>
<evidence type="ECO:0000313" key="3">
    <source>
        <dbReference type="Proteomes" id="UP001255416"/>
    </source>
</evidence>
<feature type="transmembrane region" description="Helical" evidence="1">
    <location>
        <begin position="176"/>
        <end position="197"/>
    </location>
</feature>
<comment type="caution">
    <text evidence="2">The sequence shown here is derived from an EMBL/GenBank/DDBJ whole genome shotgun (WGS) entry which is preliminary data.</text>
</comment>
<protein>
    <submittedName>
        <fullName evidence="2">Uncharacterized protein</fullName>
    </submittedName>
</protein>
<reference evidence="3" key="1">
    <citation type="submission" date="2023-05" db="EMBL/GenBank/DDBJ databases">
        <title>Sedimentitalea sp. nov. JM2-8.</title>
        <authorList>
            <person name="Huang J."/>
        </authorList>
    </citation>
    <scope>NUCLEOTIDE SEQUENCE [LARGE SCALE GENOMIC DNA]</scope>
    <source>
        <strain evidence="3">KHS03</strain>
    </source>
</reference>
<feature type="transmembrane region" description="Helical" evidence="1">
    <location>
        <begin position="121"/>
        <end position="141"/>
    </location>
</feature>
<name>A0ABU3VEB3_9RHOB</name>
<keyword evidence="1" id="KW-0812">Transmembrane</keyword>
<feature type="transmembrane region" description="Helical" evidence="1">
    <location>
        <begin position="97"/>
        <end position="115"/>
    </location>
</feature>
<gene>
    <name evidence="2" type="ORF">QO231_11740</name>
</gene>
<feature type="transmembrane region" description="Helical" evidence="1">
    <location>
        <begin position="148"/>
        <end position="170"/>
    </location>
</feature>
<dbReference type="Proteomes" id="UP001255416">
    <property type="component" value="Unassembled WGS sequence"/>
</dbReference>
<sequence>MKNQSSTSEADFEVPPENNPDLRQLEFVKRIAEPRARLRWSLGARYLIAGLAHGFSATVVYFFLEDIEHGWHRTLVVGLILSWPAVPLAIHVLGLRRLIVLAGVLVWTGALALLEPVSLQLIAWLVGPAAIAALVLANRAFRSTAVTLYLIAIALIAPLLFSLDLAVGLVPALMSAALPVSFALMLALGAGLALLIARFLGKISAKSSDLMMQSDAVWLMVTFWQITQLSGPHGIMSGLAALPFLIYRATLYVMSRRPSEERPPLTLFLRVFGQRKLQENLSFGLLTNWRMRGPIVLIGAADLATDTLDSAELSAFLSGSTDSLFIKSPDNLKTVLAEAPLAAHDGMYPMLDYYCQDNTWRPTVMTLMSLADRVVLDLRGFTAENLGVQFEIAQLVRRVPAENIALLTNETTDMALAQELFETEWARADGDDAHGSARIEYRLV</sequence>
<feature type="transmembrane region" description="Helical" evidence="1">
    <location>
        <begin position="44"/>
        <end position="64"/>
    </location>
</feature>
<evidence type="ECO:0000313" key="2">
    <source>
        <dbReference type="EMBL" id="MDU9004520.1"/>
    </source>
</evidence>
<evidence type="ECO:0000256" key="1">
    <source>
        <dbReference type="SAM" id="Phobius"/>
    </source>
</evidence>
<organism evidence="2 3">
    <name type="scientific">Sedimentitalea todarodis</name>
    <dbReference type="NCBI Taxonomy" id="1631240"/>
    <lineage>
        <taxon>Bacteria</taxon>
        <taxon>Pseudomonadati</taxon>
        <taxon>Pseudomonadota</taxon>
        <taxon>Alphaproteobacteria</taxon>
        <taxon>Rhodobacterales</taxon>
        <taxon>Paracoccaceae</taxon>
        <taxon>Sedimentitalea</taxon>
    </lineage>
</organism>
<feature type="transmembrane region" description="Helical" evidence="1">
    <location>
        <begin position="70"/>
        <end position="90"/>
    </location>
</feature>
<dbReference type="RefSeq" id="WP_316776310.1">
    <property type="nucleotide sequence ID" value="NZ_JASMWN010000008.1"/>
</dbReference>
<keyword evidence="3" id="KW-1185">Reference proteome</keyword>
<proteinExistence type="predicted"/>
<accession>A0ABU3VEB3</accession>
<keyword evidence="1" id="KW-0472">Membrane</keyword>
<keyword evidence="1" id="KW-1133">Transmembrane helix</keyword>